<accession>A0ABP0EIJ9</accession>
<dbReference type="Gene3D" id="3.40.50.1700">
    <property type="entry name" value="Glycoside hydrolase family 3 C-terminal domain"/>
    <property type="match status" value="1"/>
</dbReference>
<evidence type="ECO:0000256" key="2">
    <source>
        <dbReference type="ARBA" id="ARBA00022801"/>
    </source>
</evidence>
<evidence type="ECO:0000313" key="7">
    <source>
        <dbReference type="Proteomes" id="UP001497600"/>
    </source>
</evidence>
<dbReference type="InterPro" id="IPR036881">
    <property type="entry name" value="Glyco_hydro_3_C_sf"/>
</dbReference>
<dbReference type="SUPFAM" id="SSF51445">
    <property type="entry name" value="(Trans)glycosidases"/>
    <property type="match status" value="1"/>
</dbReference>
<dbReference type="PANTHER" id="PTHR30480">
    <property type="entry name" value="BETA-HEXOSAMINIDASE-RELATED"/>
    <property type="match status" value="1"/>
</dbReference>
<dbReference type="InterPro" id="IPR036962">
    <property type="entry name" value="Glyco_hydro_3_N_sf"/>
</dbReference>
<evidence type="ECO:0000313" key="6">
    <source>
        <dbReference type="EMBL" id="CAK7911022.1"/>
    </source>
</evidence>
<evidence type="ECO:0000259" key="5">
    <source>
        <dbReference type="Pfam" id="PF00933"/>
    </source>
</evidence>
<dbReference type="Pfam" id="PF00933">
    <property type="entry name" value="Glyco_hydro_3"/>
    <property type="match status" value="1"/>
</dbReference>
<keyword evidence="7" id="KW-1185">Reference proteome</keyword>
<keyword evidence="2" id="KW-0378">Hydrolase</keyword>
<feature type="region of interest" description="Disordered" evidence="4">
    <location>
        <begin position="588"/>
        <end position="619"/>
    </location>
</feature>
<evidence type="ECO:0000256" key="3">
    <source>
        <dbReference type="ARBA" id="ARBA00023295"/>
    </source>
</evidence>
<protein>
    <recommendedName>
        <fullName evidence="5">Glycoside hydrolase family 3 N-terminal domain-containing protein</fullName>
    </recommendedName>
</protein>
<dbReference type="InterPro" id="IPR050226">
    <property type="entry name" value="NagZ_Beta-hexosaminidase"/>
</dbReference>
<gene>
    <name evidence="6" type="ORF">CAAN4_F00540</name>
</gene>
<organism evidence="6 7">
    <name type="scientific">[Candida] anglica</name>
    <dbReference type="NCBI Taxonomy" id="148631"/>
    <lineage>
        <taxon>Eukaryota</taxon>
        <taxon>Fungi</taxon>
        <taxon>Dikarya</taxon>
        <taxon>Ascomycota</taxon>
        <taxon>Saccharomycotina</taxon>
        <taxon>Pichiomycetes</taxon>
        <taxon>Debaryomycetaceae</taxon>
        <taxon>Kurtzmaniella</taxon>
    </lineage>
</organism>
<dbReference type="InterPro" id="IPR017853">
    <property type="entry name" value="GH"/>
</dbReference>
<feature type="domain" description="Glycoside hydrolase family 3 N-terminal" evidence="5">
    <location>
        <begin position="5"/>
        <end position="325"/>
    </location>
</feature>
<feature type="compositionally biased region" description="Polar residues" evidence="4">
    <location>
        <begin position="875"/>
        <end position="892"/>
    </location>
</feature>
<keyword evidence="3" id="KW-0326">Glycosidase</keyword>
<feature type="compositionally biased region" description="Basic and acidic residues" evidence="4">
    <location>
        <begin position="864"/>
        <end position="873"/>
    </location>
</feature>
<dbReference type="InterPro" id="IPR001764">
    <property type="entry name" value="Glyco_hydro_3_N"/>
</dbReference>
<proteinExistence type="inferred from homology"/>
<evidence type="ECO:0000256" key="1">
    <source>
        <dbReference type="ARBA" id="ARBA00005336"/>
    </source>
</evidence>
<comment type="similarity">
    <text evidence="1">Belongs to the glycosyl hydrolase 3 family.</text>
</comment>
<feature type="compositionally biased region" description="Low complexity" evidence="4">
    <location>
        <begin position="602"/>
        <end position="612"/>
    </location>
</feature>
<name>A0ABP0EIJ9_9ASCO</name>
<dbReference type="Gene3D" id="3.20.20.300">
    <property type="entry name" value="Glycoside hydrolase, family 3, N-terminal domain"/>
    <property type="match status" value="1"/>
</dbReference>
<feature type="region of interest" description="Disordered" evidence="4">
    <location>
        <begin position="848"/>
        <end position="892"/>
    </location>
</feature>
<reference evidence="6 7" key="1">
    <citation type="submission" date="2024-01" db="EMBL/GenBank/DDBJ databases">
        <authorList>
            <consortium name="Genoscope - CEA"/>
            <person name="William W."/>
        </authorList>
    </citation>
    <scope>NUCLEOTIDE SEQUENCE [LARGE SCALE GENOMIC DNA]</scope>
    <source>
        <strain evidence="6 7">29B2s-10</strain>
    </source>
</reference>
<sequence>MYVGQLLCAGFQGTSVTPQAYNLIVQQHVSTLILSKKNFSSVKQITKLIRDLQYIAMTQGNYEYPLIFAVDEEGGMMNSLFDPEYLTQFPGAMAMAATGDLDLVFQVSRALAKELKLIGFSMLLGPVLDVVTKLSHQLVGVRSFGTTPEDVVKFGRVCCKGLQQGGIFTMGKHFPGIGNASVDSLLELPMMADSLDQMRLQNTVPFRELIKEGLLDGVSAAGCAVPSISPDEVHACLSPILITELLRKELNFNGVVVSECLEMDALFHSIGLGQGVILALYAGCDLVMVCHNMTLQKEAIESMDKALANGNLDLELVNGCLGRINKLQKRLPTWAEMFPEGEKSARDDLILFKDKYHDVWEHHQQLSALAYKKSVTLVRDYKDSFPITKFLSLDDTKPDMNNVLILSPLLNPLYKHGEEDGPQKDGLYTGEDVFQKFGELLANHPFNSSPAMKGKSYNVLHTTYTANGLTALHESLIENSQVVIVLTSEASRNMYQIGIVKYVSILCGANPYSFSNKGGNRNSSQLTKPLIIVATSSPYDFFYNKSIGSAYLCCYDYTDNVLEQLSGVLMGDIQAEGCIPGEKKFVGRPKKRKLSGGNLIPSSGLTNSSSSSKKVYKRNPTPSRRWLVDELDLQRDWYALTKLWMSSTTEPTTSKEISYQDPYFYKMLYLLLRTTSNNQKHFVVRNASLNIIYGVVITWIVEEQKVSNSSIKNETKDNVSAEKVGSVLYLLVDKSKRLQSIGKNLHARAMRYLIEEKKCTKLTLGGSFPLISLSNTSQLILERNSKVISFLNNVGWDLPEKGLHKKHIMVLDNLSTWSVPKKIFRELTIVGVRFDICSNPDKLMKLIEGSDTNKSGPDASGNSTKEESSRDEENNASGTSNQPQSSGSNSDETNYTKALYMEAIKYLNNNSSNGVKIIIALEPTNQNVIGSVILFNNICPLAKFFPFINQAASVGNVSTEDPNPVIGGIIGPIIDPSYSNLTEIFKFGLVCSGITFLKSSNVEGQPKMNKCVMIGIEEDKSSNINGIKDIGFQEWKQYYDYYEKKADARTLLEN</sequence>
<dbReference type="PANTHER" id="PTHR30480:SF8">
    <property type="entry name" value="PUTATIVE (AFU_ORTHOLOGUE AFUA_8G04060)-RELATED"/>
    <property type="match status" value="1"/>
</dbReference>
<dbReference type="Proteomes" id="UP001497600">
    <property type="component" value="Chromosome F"/>
</dbReference>
<feature type="compositionally biased region" description="Polar residues" evidence="4">
    <location>
        <begin position="850"/>
        <end position="863"/>
    </location>
</feature>
<evidence type="ECO:0000256" key="4">
    <source>
        <dbReference type="SAM" id="MobiDB-lite"/>
    </source>
</evidence>
<dbReference type="EMBL" id="OZ004258">
    <property type="protein sequence ID" value="CAK7911022.1"/>
    <property type="molecule type" value="Genomic_DNA"/>
</dbReference>